<dbReference type="SUPFAM" id="SSF53901">
    <property type="entry name" value="Thiolase-like"/>
    <property type="match status" value="1"/>
</dbReference>
<dbReference type="AlphaFoldDB" id="A0A0T9MR50"/>
<dbReference type="Gene3D" id="3.40.47.10">
    <property type="match status" value="1"/>
</dbReference>
<reference evidence="3 5" key="2">
    <citation type="submission" date="2019-11" db="EMBL/GenBank/DDBJ databases">
        <title>FDA dAtabase for Regulatory Grade micrObial Sequences (FDA-ARGOS): Supporting development and validation of Infectious Disease Dx tests.</title>
        <authorList>
            <person name="Patel R."/>
            <person name="Rucinski S."/>
            <person name="Tallon L."/>
            <person name="Sadzewicz L."/>
            <person name="Vavikolanu K."/>
            <person name="Mehta A."/>
            <person name="Aluvathingal J."/>
            <person name="Nadendla S."/>
            <person name="Nandy P."/>
            <person name="Geyer C."/>
            <person name="Yan Y."/>
            <person name="Sichtig H."/>
        </authorList>
    </citation>
    <scope>NUCLEOTIDE SEQUENCE [LARGE SCALE GENOMIC DNA]</scope>
    <source>
        <strain evidence="3 5">FDAARGOS_729</strain>
    </source>
</reference>
<feature type="domain" description="Beta-ketoacyl synthase-like N-terminal" evidence="1">
    <location>
        <begin position="23"/>
        <end position="237"/>
    </location>
</feature>
<organism evidence="2 4">
    <name type="scientific">Yersinia intermedia</name>
    <dbReference type="NCBI Taxonomy" id="631"/>
    <lineage>
        <taxon>Bacteria</taxon>
        <taxon>Pseudomonadati</taxon>
        <taxon>Pseudomonadota</taxon>
        <taxon>Gammaproteobacteria</taxon>
        <taxon>Enterobacterales</taxon>
        <taxon>Yersiniaceae</taxon>
        <taxon>Yersinia</taxon>
    </lineage>
</organism>
<dbReference type="Proteomes" id="UP000038750">
    <property type="component" value="Unassembled WGS sequence"/>
</dbReference>
<dbReference type="EMBL" id="CPZJ01000018">
    <property type="protein sequence ID" value="CNG38820.1"/>
    <property type="molecule type" value="Genomic_DNA"/>
</dbReference>
<sequence>MTHSLNILNWCALAPGMGGQELWLAWAREGEHSVRWQGDLPKSAHIPMMSARRMSTGSRLAVEAGLSLLEGATADMAIFTSRHGELERTYKILQSLHQQQNISPTDFAMSVHNTASGWLTITANDTMPVTSLAAGIDSFQQGIVEAMGMLAGGAERVLLVDFDGAIPDFYHSQTSPIGLPYALALLLTAGDDLQCECISKVDVSEPKLPQGLNFLRNWLSEKSSFVIQGQHNNWQWSQ</sequence>
<protein>
    <submittedName>
        <fullName evidence="3">Beta-ketoacyl synthase</fullName>
    </submittedName>
</protein>
<evidence type="ECO:0000313" key="4">
    <source>
        <dbReference type="Proteomes" id="UP000038750"/>
    </source>
</evidence>
<evidence type="ECO:0000259" key="1">
    <source>
        <dbReference type="Pfam" id="PF13723"/>
    </source>
</evidence>
<gene>
    <name evidence="2" type="ORF">ERS008530_03631</name>
    <name evidence="3" type="ORF">FOC37_20200</name>
</gene>
<dbReference type="Pfam" id="PF13723">
    <property type="entry name" value="Ketoacyl-synt_2"/>
    <property type="match status" value="1"/>
</dbReference>
<evidence type="ECO:0000313" key="3">
    <source>
        <dbReference type="EMBL" id="QGR72486.1"/>
    </source>
</evidence>
<dbReference type="STRING" id="631.CH53_786"/>
<evidence type="ECO:0000313" key="5">
    <source>
        <dbReference type="Proteomes" id="UP000424966"/>
    </source>
</evidence>
<dbReference type="KEGG" id="yin:CH53_786"/>
<name>A0A0T9MR50_YERIN</name>
<dbReference type="GeneID" id="58048637"/>
<dbReference type="EMBL" id="CP046294">
    <property type="protein sequence ID" value="QGR72486.1"/>
    <property type="molecule type" value="Genomic_DNA"/>
</dbReference>
<reference evidence="2 4" key="1">
    <citation type="submission" date="2015-03" db="EMBL/GenBank/DDBJ databases">
        <authorList>
            <person name="Murphy D."/>
        </authorList>
    </citation>
    <scope>NUCLEOTIDE SEQUENCE [LARGE SCALE GENOMIC DNA]</scope>
    <source>
        <strain evidence="2 4">BR165/97</strain>
    </source>
</reference>
<dbReference type="GO" id="GO:0016746">
    <property type="term" value="F:acyltransferase activity"/>
    <property type="evidence" value="ECO:0007669"/>
    <property type="project" value="InterPro"/>
</dbReference>
<accession>A0A0T9MR50</accession>
<dbReference type="InterPro" id="IPR014030">
    <property type="entry name" value="Ketoacyl_synth_N"/>
</dbReference>
<dbReference type="InterPro" id="IPR016039">
    <property type="entry name" value="Thiolase-like"/>
</dbReference>
<keyword evidence="5" id="KW-1185">Reference proteome</keyword>
<dbReference type="OrthoDB" id="9798676at2"/>
<dbReference type="Proteomes" id="UP000424966">
    <property type="component" value="Chromosome"/>
</dbReference>
<evidence type="ECO:0000313" key="2">
    <source>
        <dbReference type="EMBL" id="CNG38820.1"/>
    </source>
</evidence>
<dbReference type="RefSeq" id="WP_032907571.1">
    <property type="nucleotide sequence ID" value="NZ_CABHXJ010000103.1"/>
</dbReference>
<proteinExistence type="predicted"/>